<comment type="caution">
    <text evidence="1">The sequence shown here is derived from an EMBL/GenBank/DDBJ whole genome shotgun (WGS) entry which is preliminary data.</text>
</comment>
<proteinExistence type="predicted"/>
<sequence>MVKLTVSVDASVVPVRRTRWELDPSEKPQTSVPVIMCPTIMSDMDELKALASRLHSLLQQSIVEIAPRVRTLVSGNSNDERLIEHTLDHLLDAACLPEGLALFKTLCRHYWYINPGAAASYVQTYRQMWDADSLPMEGGSQSKPDESVP</sequence>
<gene>
    <name evidence="1" type="ORF">WB794_13200</name>
</gene>
<keyword evidence="2" id="KW-1185">Reference proteome</keyword>
<reference evidence="1 2" key="1">
    <citation type="journal article" date="2016" name="Antonie Van Leeuwenhoek">
        <title>Denitratimonas tolerans gen. nov., sp. nov., a denitrifying bacterium isolated from a bioreactor for tannery wastewater treatment.</title>
        <authorList>
            <person name="Han S.I."/>
            <person name="Kim J.O."/>
            <person name="Lee Y.R."/>
            <person name="Ekpeghere K.I."/>
            <person name="Koh S.C."/>
            <person name="Whang K.S."/>
        </authorList>
    </citation>
    <scope>NUCLEOTIDE SEQUENCE [LARGE SCALE GENOMIC DNA]</scope>
    <source>
        <strain evidence="1 2">KACC 17565</strain>
    </source>
</reference>
<evidence type="ECO:0000313" key="2">
    <source>
        <dbReference type="Proteomes" id="UP001364472"/>
    </source>
</evidence>
<dbReference type="Proteomes" id="UP001364472">
    <property type="component" value="Unassembled WGS sequence"/>
</dbReference>
<dbReference type="EMBL" id="JBBDHC010000027">
    <property type="protein sequence ID" value="MEJ1250623.1"/>
    <property type="molecule type" value="Genomic_DNA"/>
</dbReference>
<name>A0AAW9RBS3_9GAMM</name>
<dbReference type="AlphaFoldDB" id="A0AAW9RBS3"/>
<organism evidence="1 2">
    <name type="scientific">Denitratimonas tolerans</name>
    <dbReference type="NCBI Taxonomy" id="1338420"/>
    <lineage>
        <taxon>Bacteria</taxon>
        <taxon>Pseudomonadati</taxon>
        <taxon>Pseudomonadota</taxon>
        <taxon>Gammaproteobacteria</taxon>
        <taxon>Lysobacterales</taxon>
        <taxon>Lysobacteraceae</taxon>
        <taxon>Denitratimonas</taxon>
    </lineage>
</organism>
<protein>
    <submittedName>
        <fullName evidence="1">Uncharacterized protein</fullName>
    </submittedName>
</protein>
<evidence type="ECO:0000313" key="1">
    <source>
        <dbReference type="EMBL" id="MEJ1250623.1"/>
    </source>
</evidence>
<accession>A0AAW9RBS3</accession>
<dbReference type="RefSeq" id="WP_337336324.1">
    <property type="nucleotide sequence ID" value="NZ_JBBDHC010000027.1"/>
</dbReference>